<proteinExistence type="predicted"/>
<dbReference type="Proteomes" id="UP000315783">
    <property type="component" value="Unassembled WGS sequence"/>
</dbReference>
<dbReference type="Pfam" id="PF10294">
    <property type="entry name" value="Methyltransf_16"/>
    <property type="match status" value="1"/>
</dbReference>
<dbReference type="GO" id="GO:0032259">
    <property type="term" value="P:methylation"/>
    <property type="evidence" value="ECO:0007669"/>
    <property type="project" value="UniProtKB-KW"/>
</dbReference>
<reference evidence="1 2" key="1">
    <citation type="journal article" date="2019" name="Appl. Microbiol. Biotechnol.">
        <title>Genome sequence of Isaria javanica and comparative genome analysis insights into family S53 peptidase evolution in fungal entomopathogens.</title>
        <authorList>
            <person name="Lin R."/>
            <person name="Zhang X."/>
            <person name="Xin B."/>
            <person name="Zou M."/>
            <person name="Gao Y."/>
            <person name="Qin F."/>
            <person name="Hu Q."/>
            <person name="Xie B."/>
            <person name="Cheng X."/>
        </authorList>
    </citation>
    <scope>NUCLEOTIDE SEQUENCE [LARGE SCALE GENOMIC DNA]</scope>
    <source>
        <strain evidence="1 2">IJ1G</strain>
    </source>
</reference>
<dbReference type="AlphaFoldDB" id="A0A545VET7"/>
<keyword evidence="1" id="KW-0808">Transferase</keyword>
<dbReference type="OrthoDB" id="407325at2759"/>
<dbReference type="PANTHER" id="PTHR14614">
    <property type="entry name" value="HEPATOCELLULAR CARCINOMA-ASSOCIATED ANTIGEN"/>
    <property type="match status" value="1"/>
</dbReference>
<accession>A0A545VET7</accession>
<protein>
    <submittedName>
        <fullName evidence="1">Nicotinamide N-methyltransferase</fullName>
    </submittedName>
</protein>
<sequence length="311" mass="34518">MSLADRISLQNAENYNDPEDFFGSGLGTIFPDEELNLHGEPGQSLVYISPHLSAPLVLRLCDPTLEEDRTLFSHYLWNASLLLAELIEADTLGVPLGGTTTMTAGPPRLRPDVSFSVAGRRVVELGSGAGLGSTMAGLVGARRVVATDYPSETVLAPLRDNVRRGVCAASAPRLRHRRHRRPSVEVEVEVEGHAWGALDDAFSTRERHAFDRVVAADVLWMPRQHANLRRSVDRLLSRDPAARAWIVGALHTGRAAMALFLDPDELASLGLAVEHIWERDCHGVEREWNEMRDEDAAYKKRWLVMIVLKRI</sequence>
<dbReference type="GO" id="GO:0005737">
    <property type="term" value="C:cytoplasm"/>
    <property type="evidence" value="ECO:0007669"/>
    <property type="project" value="TreeGrafter"/>
</dbReference>
<name>A0A545VET7_9HYPO</name>
<organism evidence="1 2">
    <name type="scientific">Cordyceps javanica</name>
    <dbReference type="NCBI Taxonomy" id="43265"/>
    <lineage>
        <taxon>Eukaryota</taxon>
        <taxon>Fungi</taxon>
        <taxon>Dikarya</taxon>
        <taxon>Ascomycota</taxon>
        <taxon>Pezizomycotina</taxon>
        <taxon>Sordariomycetes</taxon>
        <taxon>Hypocreomycetidae</taxon>
        <taxon>Hypocreales</taxon>
        <taxon>Cordycipitaceae</taxon>
        <taxon>Cordyceps</taxon>
    </lineage>
</organism>
<dbReference type="InterPro" id="IPR029063">
    <property type="entry name" value="SAM-dependent_MTases_sf"/>
</dbReference>
<evidence type="ECO:0000313" key="1">
    <source>
        <dbReference type="EMBL" id="TQW00237.1"/>
    </source>
</evidence>
<dbReference type="PANTHER" id="PTHR14614:SF104">
    <property type="entry name" value="N-METHYLTRANSFERASE, PUTATIVE (AFU_ORTHOLOGUE AFUA_1G17750)-RELATED"/>
    <property type="match status" value="1"/>
</dbReference>
<keyword evidence="1" id="KW-0489">Methyltransferase</keyword>
<keyword evidence="2" id="KW-1185">Reference proteome</keyword>
<dbReference type="EMBL" id="SPUK01000001">
    <property type="protein sequence ID" value="TQW00237.1"/>
    <property type="molecule type" value="Genomic_DNA"/>
</dbReference>
<comment type="caution">
    <text evidence="1">The sequence shown here is derived from an EMBL/GenBank/DDBJ whole genome shotgun (WGS) entry which is preliminary data.</text>
</comment>
<gene>
    <name evidence="1" type="ORF">IF1G_00168</name>
</gene>
<dbReference type="InterPro" id="IPR019410">
    <property type="entry name" value="Methyltransf_16"/>
</dbReference>
<evidence type="ECO:0000313" key="2">
    <source>
        <dbReference type="Proteomes" id="UP000315783"/>
    </source>
</evidence>
<dbReference type="Gene3D" id="3.40.50.150">
    <property type="entry name" value="Vaccinia Virus protein VP39"/>
    <property type="match status" value="1"/>
</dbReference>
<dbReference type="GO" id="GO:0008757">
    <property type="term" value="F:S-adenosylmethionine-dependent methyltransferase activity"/>
    <property type="evidence" value="ECO:0007669"/>
    <property type="project" value="UniProtKB-ARBA"/>
</dbReference>
<dbReference type="SUPFAM" id="SSF53335">
    <property type="entry name" value="S-adenosyl-L-methionine-dependent methyltransferases"/>
    <property type="match status" value="1"/>
</dbReference>